<evidence type="ECO:0000259" key="5">
    <source>
        <dbReference type="Pfam" id="PF01555"/>
    </source>
</evidence>
<dbReference type="InterPro" id="IPR002941">
    <property type="entry name" value="DNA_methylase_N4/N6"/>
</dbReference>
<reference evidence="6" key="1">
    <citation type="submission" date="2018-05" db="EMBL/GenBank/DDBJ databases">
        <authorList>
            <person name="Lanie J.A."/>
            <person name="Ng W.-L."/>
            <person name="Kazmierczak K.M."/>
            <person name="Andrzejewski T.M."/>
            <person name="Davidsen T.M."/>
            <person name="Wayne K.J."/>
            <person name="Tettelin H."/>
            <person name="Glass J.I."/>
            <person name="Rusch D."/>
            <person name="Podicherti R."/>
            <person name="Tsui H.-C.T."/>
            <person name="Winkler M.E."/>
        </authorList>
    </citation>
    <scope>NUCLEOTIDE SEQUENCE</scope>
</reference>
<comment type="similarity">
    <text evidence="1">Belongs to the N(4)/N(6)-methyltransferase family.</text>
</comment>
<dbReference type="InterPro" id="IPR029063">
    <property type="entry name" value="SAM-dependent_MTases_sf"/>
</dbReference>
<dbReference type="GO" id="GO:0032259">
    <property type="term" value="P:methylation"/>
    <property type="evidence" value="ECO:0007669"/>
    <property type="project" value="UniProtKB-KW"/>
</dbReference>
<accession>A0A382K2Y0</accession>
<feature type="region of interest" description="Disordered" evidence="4">
    <location>
        <begin position="1"/>
        <end position="30"/>
    </location>
</feature>
<evidence type="ECO:0000256" key="4">
    <source>
        <dbReference type="SAM" id="MobiDB-lite"/>
    </source>
</evidence>
<gene>
    <name evidence="6" type="ORF">METZ01_LOCUS271452</name>
</gene>
<dbReference type="PROSITE" id="PS00092">
    <property type="entry name" value="N6_MTASE"/>
    <property type="match status" value="1"/>
</dbReference>
<dbReference type="SUPFAM" id="SSF53335">
    <property type="entry name" value="S-adenosyl-L-methionine-dependent methyltransferases"/>
    <property type="match status" value="2"/>
</dbReference>
<proteinExistence type="inferred from homology"/>
<dbReference type="PANTHER" id="PTHR13370">
    <property type="entry name" value="RNA METHYLASE-RELATED"/>
    <property type="match status" value="1"/>
</dbReference>
<sequence length="302" mass="34780">MAKKKQIQKKLFGGNVTKKRGKKSPKNKLNDLTGSEWTHFLCSVEKTDYPTSGKAGYAHKLRKEHPSPKPPQLMEDIIRFFTKKNQWVLDPFVGVGGTLLGCSLAGRRGIGIELENKYLKIYKKVCDQLALKEQLVANGDSRQIESILKKLGNKKTKIPKQVDLILTDPPYANMMIKKRTADIQESSKGKLSTPFSKNPKDIGNLELNNFLDELKEITESSLKFLKDKKYLIMFIKDMQPKEDHDNMLHADVVRKLSEIECLKFKGYKVWFDHTQILFPLGYPYAFVANIFHQFILIFRKEE</sequence>
<dbReference type="GO" id="GO:0008170">
    <property type="term" value="F:N-methyltransferase activity"/>
    <property type="evidence" value="ECO:0007669"/>
    <property type="project" value="InterPro"/>
</dbReference>
<dbReference type="Pfam" id="PF01555">
    <property type="entry name" value="N6_N4_Mtase"/>
    <property type="match status" value="1"/>
</dbReference>
<dbReference type="PANTHER" id="PTHR13370:SF3">
    <property type="entry name" value="TRNA (GUANINE(10)-N2)-METHYLTRANSFERASE HOMOLOG"/>
    <property type="match status" value="1"/>
</dbReference>
<feature type="domain" description="DNA methylase N-4/N-6" evidence="5">
    <location>
        <begin position="26"/>
        <end position="124"/>
    </location>
</feature>
<keyword evidence="2" id="KW-0489">Methyltransferase</keyword>
<dbReference type="GO" id="GO:0005737">
    <property type="term" value="C:cytoplasm"/>
    <property type="evidence" value="ECO:0007669"/>
    <property type="project" value="TreeGrafter"/>
</dbReference>
<evidence type="ECO:0000256" key="2">
    <source>
        <dbReference type="ARBA" id="ARBA00022603"/>
    </source>
</evidence>
<evidence type="ECO:0000313" key="6">
    <source>
        <dbReference type="EMBL" id="SVC18598.1"/>
    </source>
</evidence>
<dbReference type="GO" id="GO:0003677">
    <property type="term" value="F:DNA binding"/>
    <property type="evidence" value="ECO:0007669"/>
    <property type="project" value="InterPro"/>
</dbReference>
<name>A0A382K2Y0_9ZZZZ</name>
<protein>
    <recommendedName>
        <fullName evidence="5">DNA methylase N-4/N-6 domain-containing protein</fullName>
    </recommendedName>
</protein>
<dbReference type="PRINTS" id="PR00508">
    <property type="entry name" value="S21N4MTFRASE"/>
</dbReference>
<evidence type="ECO:0000256" key="3">
    <source>
        <dbReference type="ARBA" id="ARBA00022679"/>
    </source>
</evidence>
<feature type="compositionally biased region" description="Basic residues" evidence="4">
    <location>
        <begin position="17"/>
        <end position="26"/>
    </location>
</feature>
<organism evidence="6">
    <name type="scientific">marine metagenome</name>
    <dbReference type="NCBI Taxonomy" id="408172"/>
    <lineage>
        <taxon>unclassified sequences</taxon>
        <taxon>metagenomes</taxon>
        <taxon>ecological metagenomes</taxon>
    </lineage>
</organism>
<evidence type="ECO:0000256" key="1">
    <source>
        <dbReference type="ARBA" id="ARBA00006594"/>
    </source>
</evidence>
<keyword evidence="3" id="KW-0808">Transferase</keyword>
<dbReference type="Gene3D" id="3.40.50.150">
    <property type="entry name" value="Vaccinia Virus protein VP39"/>
    <property type="match status" value="2"/>
</dbReference>
<dbReference type="EMBL" id="UINC01077975">
    <property type="protein sequence ID" value="SVC18598.1"/>
    <property type="molecule type" value="Genomic_DNA"/>
</dbReference>
<dbReference type="AlphaFoldDB" id="A0A382K2Y0"/>
<dbReference type="InterPro" id="IPR001091">
    <property type="entry name" value="RM_Methyltransferase"/>
</dbReference>
<dbReference type="InterPro" id="IPR002052">
    <property type="entry name" value="DNA_methylase_N6_adenine_CS"/>
</dbReference>